<name>A0A316WFR4_9FLAO</name>
<dbReference type="InterPro" id="IPR005901">
    <property type="entry name" value="GLPGLI"/>
</dbReference>
<dbReference type="AlphaFoldDB" id="A0A316WFR4"/>
<dbReference type="Pfam" id="PF09697">
    <property type="entry name" value="Porph_ging"/>
    <property type="match status" value="1"/>
</dbReference>
<dbReference type="RefSeq" id="WP_109738705.1">
    <property type="nucleotide sequence ID" value="NZ_PPEG02000006.1"/>
</dbReference>
<accession>A0A316WFR4</accession>
<reference evidence="1 2" key="1">
    <citation type="submission" date="2018-04" db="EMBL/GenBank/DDBJ databases">
        <title>Chryseobacterium oncorhynchi 701B-08T from rainbow trout, and Chryseobacterium viscerum 687B-08T from diseased fish.</title>
        <authorList>
            <person name="Jeong J.-J."/>
            <person name="Lee Y.J."/>
            <person name="Pathiraja D."/>
            <person name="Park B."/>
            <person name="Choi I.-G."/>
            <person name="Kim K.D."/>
        </authorList>
    </citation>
    <scope>NUCLEOTIDE SEQUENCE [LARGE SCALE GENOMIC DNA]</scope>
    <source>
        <strain evidence="1 2">687B-08</strain>
    </source>
</reference>
<gene>
    <name evidence="1" type="ORF">C1634_015105</name>
</gene>
<evidence type="ECO:0000313" key="2">
    <source>
        <dbReference type="Proteomes" id="UP000236413"/>
    </source>
</evidence>
<proteinExistence type="predicted"/>
<evidence type="ECO:0000313" key="1">
    <source>
        <dbReference type="EMBL" id="PWN60292.1"/>
    </source>
</evidence>
<dbReference type="NCBIfam" id="TIGR01200">
    <property type="entry name" value="GLPGLI"/>
    <property type="match status" value="1"/>
</dbReference>
<protein>
    <submittedName>
        <fullName evidence="1">GLPGLI family protein</fullName>
    </submittedName>
</protein>
<organism evidence="1 2">
    <name type="scientific">Chryseobacterium viscerum</name>
    <dbReference type="NCBI Taxonomy" id="1037377"/>
    <lineage>
        <taxon>Bacteria</taxon>
        <taxon>Pseudomonadati</taxon>
        <taxon>Bacteroidota</taxon>
        <taxon>Flavobacteriia</taxon>
        <taxon>Flavobacteriales</taxon>
        <taxon>Weeksellaceae</taxon>
        <taxon>Chryseobacterium group</taxon>
        <taxon>Chryseobacterium</taxon>
    </lineage>
</organism>
<dbReference type="Proteomes" id="UP000236413">
    <property type="component" value="Unassembled WGS sequence"/>
</dbReference>
<comment type="caution">
    <text evidence="1">The sequence shown here is derived from an EMBL/GenBank/DDBJ whole genome shotgun (WGS) entry which is preliminary data.</text>
</comment>
<dbReference type="EMBL" id="PPEG02000006">
    <property type="protein sequence ID" value="PWN60292.1"/>
    <property type="molecule type" value="Genomic_DNA"/>
</dbReference>
<sequence length="270" mass="31768">MNKLSLIIVLLTSFCFGQKMRFIYEVNYRLNHQISDEFTTKTMILDFVDKESVFRENMDRKSDSLKINNRSPMLSSGFENQFYIKKDLSKNKISKLITNGQFCYLLPIEETIKWEISSEKKKIGIYNSQKAVTTYGNREWTAWFSNDIPINDGPYIFNNLPGLIISITDSSGDYKFDLIQIKKSANLFNAREKAIVIDWNKYDQLAKSYYENPNAEMEQKIRNAKKVIIQDAHGNVIDFDIRQMNKDEQENIRKNNNPIELNHKIEYHKL</sequence>